<protein>
    <submittedName>
        <fullName evidence="1">Uncharacterized protein</fullName>
    </submittedName>
</protein>
<accession>A0A8D9DY43</accession>
<dbReference type="AlphaFoldDB" id="A0A8D9DY43"/>
<organism evidence="1">
    <name type="scientific">Cacopsylla melanoneura</name>
    <dbReference type="NCBI Taxonomy" id="428564"/>
    <lineage>
        <taxon>Eukaryota</taxon>
        <taxon>Metazoa</taxon>
        <taxon>Ecdysozoa</taxon>
        <taxon>Arthropoda</taxon>
        <taxon>Hexapoda</taxon>
        <taxon>Insecta</taxon>
        <taxon>Pterygota</taxon>
        <taxon>Neoptera</taxon>
        <taxon>Paraneoptera</taxon>
        <taxon>Hemiptera</taxon>
        <taxon>Sternorrhyncha</taxon>
        <taxon>Psylloidea</taxon>
        <taxon>Psyllidae</taxon>
        <taxon>Psyllinae</taxon>
        <taxon>Cacopsylla</taxon>
    </lineage>
</organism>
<proteinExistence type="predicted"/>
<dbReference type="EMBL" id="HBUF01390813">
    <property type="protein sequence ID" value="CAG6733783.1"/>
    <property type="molecule type" value="Transcribed_RNA"/>
</dbReference>
<dbReference type="EMBL" id="HBUF01390811">
    <property type="protein sequence ID" value="CAG6733778.1"/>
    <property type="molecule type" value="Transcribed_RNA"/>
</dbReference>
<name>A0A8D9DY43_9HEMI</name>
<reference evidence="1" key="1">
    <citation type="submission" date="2021-05" db="EMBL/GenBank/DDBJ databases">
        <authorList>
            <person name="Alioto T."/>
            <person name="Alioto T."/>
            <person name="Gomez Garrido J."/>
        </authorList>
    </citation>
    <scope>NUCLEOTIDE SEQUENCE</scope>
</reference>
<sequence>MSRNLFQKNIADFIPKCFCHEINPLPTKHNLYATERPWSKVLDTTLLDRGPTLLQPISASLTNTTRMTTFTPSVTMGLSTSLAIPWTSSPWTRARPREASICDKHMILS</sequence>
<evidence type="ECO:0000313" key="1">
    <source>
        <dbReference type="EMBL" id="CAG6733783.1"/>
    </source>
</evidence>